<reference evidence="4 6" key="1">
    <citation type="journal article" date="2004" name="Nature">
        <title>Genome duplication in the teleost fish Tetraodon nigroviridis reveals the early vertebrate proto-karyotype.</title>
        <authorList>
            <person name="Jaillon O."/>
            <person name="Aury J.-M."/>
            <person name="Brunet F."/>
            <person name="Petit J.-L."/>
            <person name="Stange-Thomann N."/>
            <person name="Mauceli E."/>
            <person name="Bouneau L."/>
            <person name="Fischer C."/>
            <person name="Ozouf-Costaz C."/>
            <person name="Bernot A."/>
            <person name="Nicaud S."/>
            <person name="Jaffe D."/>
            <person name="Fisher S."/>
            <person name="Lutfalla G."/>
            <person name="Dossat C."/>
            <person name="Segurens B."/>
            <person name="Dasilva C."/>
            <person name="Salanoubat M."/>
            <person name="Levy M."/>
            <person name="Boudet N."/>
            <person name="Castellano S."/>
            <person name="Anthouard V."/>
            <person name="Jubin C."/>
            <person name="Castelli V."/>
            <person name="Katinka M."/>
            <person name="Vacherie B."/>
            <person name="Biemont C."/>
            <person name="Skalli Z."/>
            <person name="Cattolico L."/>
            <person name="Poulain J."/>
            <person name="De Berardinis V."/>
            <person name="Cruaud C."/>
            <person name="Duprat S."/>
            <person name="Brottier P."/>
            <person name="Coutanceau J.-P."/>
            <person name="Gouzy J."/>
            <person name="Parra G."/>
            <person name="Lardier G."/>
            <person name="Chapple C."/>
            <person name="McKernan K.J."/>
            <person name="McEwan P."/>
            <person name="Bosak S."/>
            <person name="Kellis M."/>
            <person name="Volff J.-N."/>
            <person name="Guigo R."/>
            <person name="Zody M.C."/>
            <person name="Mesirov J."/>
            <person name="Lindblad-Toh K."/>
            <person name="Birren B."/>
            <person name="Nusbaum C."/>
            <person name="Kahn D."/>
            <person name="Robinson-Rechavi M."/>
            <person name="Laudet V."/>
            <person name="Schachter V."/>
            <person name="Quetier F."/>
            <person name="Saurin W."/>
            <person name="Scarpelli C."/>
            <person name="Wincker P."/>
            <person name="Lander E.S."/>
            <person name="Weissenbach J."/>
            <person name="Roest Crollius H."/>
        </authorList>
    </citation>
    <scope>NUCLEOTIDE SEQUENCE [LARGE SCALE GENOMIC DNA]</scope>
</reference>
<dbReference type="GO" id="GO:0005737">
    <property type="term" value="C:cytoplasm"/>
    <property type="evidence" value="ECO:0007669"/>
    <property type="project" value="TreeGrafter"/>
</dbReference>
<dbReference type="GeneTree" id="ENSGT00390000004977"/>
<feature type="signal peptide" evidence="3">
    <location>
        <begin position="1"/>
        <end position="27"/>
    </location>
</feature>
<accession>Q4RQM3</accession>
<name>Q4RQM3_TETNG</name>
<evidence type="ECO:0000256" key="2">
    <source>
        <dbReference type="SAM" id="Phobius"/>
    </source>
</evidence>
<dbReference type="GO" id="GO:0006606">
    <property type="term" value="P:protein import into nucleus"/>
    <property type="evidence" value="ECO:0007669"/>
    <property type="project" value="TreeGrafter"/>
</dbReference>
<evidence type="ECO:0000313" key="6">
    <source>
        <dbReference type="Proteomes" id="UP000007303"/>
    </source>
</evidence>
<evidence type="ECO:0000256" key="1">
    <source>
        <dbReference type="SAM" id="Coils"/>
    </source>
</evidence>
<keyword evidence="2" id="KW-0812">Transmembrane</keyword>
<reference evidence="5" key="3">
    <citation type="submission" date="2025-05" db="UniProtKB">
        <authorList>
            <consortium name="Ensembl"/>
        </authorList>
    </citation>
    <scope>IDENTIFICATION</scope>
</reference>
<reference evidence="4" key="2">
    <citation type="submission" date="2004-02" db="EMBL/GenBank/DDBJ databases">
        <authorList>
            <consortium name="Genoscope"/>
            <consortium name="Whitehead Institute Centre for Genome Research"/>
        </authorList>
    </citation>
    <scope>NUCLEOTIDE SEQUENCE</scope>
</reference>
<dbReference type="STRING" id="99883.ENSTNIP00000019577"/>
<dbReference type="InterPro" id="IPR052304">
    <property type="entry name" value="PTTG1IP"/>
</dbReference>
<proteinExistence type="predicted"/>
<dbReference type="HOGENOM" id="CLU_109415_0_0_1"/>
<keyword evidence="2" id="KW-0472">Membrane</keyword>
<evidence type="ECO:0000256" key="3">
    <source>
        <dbReference type="SAM" id="SignalP"/>
    </source>
</evidence>
<dbReference type="OMA" id="CVEYPVR"/>
<sequence length="175" mass="19469">MSGPERVPALLPALVWLLCGATGGAEAQTPAPLSAPCALSNSSCDECLKNVSCLWCEPLKVCSDYPVGSVLPPPSLCPLNDARWGVCWVNFQTLIITVSVLAGLLLIAILVCCCFCCCKCEKIGNKREDARMERQNHIRKARQKERRTEMQLRHDEIRQKYGITKKNPYSRMEDD</sequence>
<dbReference type="PANTHER" id="PTHR15191:SF7">
    <property type="entry name" value="PTTG1-INTERACTING PROTEIN B"/>
    <property type="match status" value="1"/>
</dbReference>
<evidence type="ECO:0000313" key="5">
    <source>
        <dbReference type="Ensembl" id="ENSTNIP00000019577.1"/>
    </source>
</evidence>
<feature type="transmembrane region" description="Helical" evidence="2">
    <location>
        <begin position="94"/>
        <end position="118"/>
    </location>
</feature>
<dbReference type="Proteomes" id="UP000007303">
    <property type="component" value="Unassembled WGS sequence"/>
</dbReference>
<dbReference type="EMBL" id="CAAE01015004">
    <property type="protein sequence ID" value="CAG09309.1"/>
    <property type="molecule type" value="Genomic_DNA"/>
</dbReference>
<feature type="chain" id="PRO_5014105022" evidence="3">
    <location>
        <begin position="28"/>
        <end position="175"/>
    </location>
</feature>
<evidence type="ECO:0000313" key="4">
    <source>
        <dbReference type="EMBL" id="CAG09309.1"/>
    </source>
</evidence>
<feature type="coiled-coil region" evidence="1">
    <location>
        <begin position="127"/>
        <end position="160"/>
    </location>
</feature>
<keyword evidence="1" id="KW-0175">Coiled coil</keyword>
<dbReference type="OrthoDB" id="5829916at2759"/>
<dbReference type="PANTHER" id="PTHR15191">
    <property type="entry name" value="PROTEIN CBG20567"/>
    <property type="match status" value="1"/>
</dbReference>
<dbReference type="KEGG" id="tng:GSTEN00030542G001"/>
<dbReference type="Ensembl" id="ENSTNIT00000019807.1">
    <property type="protein sequence ID" value="ENSTNIP00000019577.1"/>
    <property type="gene ID" value="ENSTNIG00000016478.1"/>
</dbReference>
<keyword evidence="6" id="KW-1185">Reference proteome</keyword>
<dbReference type="GO" id="GO:0005634">
    <property type="term" value="C:nucleus"/>
    <property type="evidence" value="ECO:0007669"/>
    <property type="project" value="TreeGrafter"/>
</dbReference>
<protein>
    <submittedName>
        <fullName evidence="4">(spotted green pufferfish) hypothetical protein</fullName>
    </submittedName>
    <submittedName>
        <fullName evidence="5">PTTG1 interacting protein</fullName>
    </submittedName>
</protein>
<keyword evidence="2" id="KW-1133">Transmembrane helix</keyword>
<organism evidence="4">
    <name type="scientific">Tetraodon nigroviridis</name>
    <name type="common">Spotted green pufferfish</name>
    <name type="synonym">Chelonodon nigroviridis</name>
    <dbReference type="NCBI Taxonomy" id="99883"/>
    <lineage>
        <taxon>Eukaryota</taxon>
        <taxon>Metazoa</taxon>
        <taxon>Chordata</taxon>
        <taxon>Craniata</taxon>
        <taxon>Vertebrata</taxon>
        <taxon>Euteleostomi</taxon>
        <taxon>Actinopterygii</taxon>
        <taxon>Neopterygii</taxon>
        <taxon>Teleostei</taxon>
        <taxon>Neoteleostei</taxon>
        <taxon>Acanthomorphata</taxon>
        <taxon>Eupercaria</taxon>
        <taxon>Tetraodontiformes</taxon>
        <taxon>Tetradontoidea</taxon>
        <taxon>Tetraodontidae</taxon>
        <taxon>Tetraodon</taxon>
    </lineage>
</organism>
<dbReference type="AlphaFoldDB" id="Q4RQM3"/>
<keyword evidence="3" id="KW-0732">Signal</keyword>
<gene>
    <name evidence="4" type="ORF">GSTENG00030542001</name>
</gene>